<sequence length="168" mass="19188">MKYVTRSQKLAEFAKELLDKKSLEQGLPHIAKYVKEVVGAERCSIFIYNAAKNELWTTLADGIEKINIPSNKGIVGYTIKVKKPVITNDAYSHPEFLTEIDEQTGYKTNNIVTAPIFNSQRDIIGVLELLNKADDFDNDDVRFMIFFAHYVSGFIELLNTYKDEEVDE</sequence>
<protein>
    <submittedName>
        <fullName evidence="2">GAF domain-containing protein</fullName>
    </submittedName>
</protein>
<gene>
    <name evidence="2" type="ORF">FJR03_10800</name>
</gene>
<keyword evidence="3" id="KW-1185">Reference proteome</keyword>
<dbReference type="InterPro" id="IPR029016">
    <property type="entry name" value="GAF-like_dom_sf"/>
</dbReference>
<dbReference type="RefSeq" id="WP_193113517.1">
    <property type="nucleotide sequence ID" value="NZ_CP041165.1"/>
</dbReference>
<feature type="domain" description="GAF" evidence="1">
    <location>
        <begin position="22"/>
        <end position="165"/>
    </location>
</feature>
<dbReference type="Pfam" id="PF01590">
    <property type="entry name" value="GAF"/>
    <property type="match status" value="1"/>
</dbReference>
<dbReference type="Proteomes" id="UP000593910">
    <property type="component" value="Chromosome"/>
</dbReference>
<dbReference type="AlphaFoldDB" id="A0A7M1AXK4"/>
<dbReference type="SMART" id="SM00065">
    <property type="entry name" value="GAF"/>
    <property type="match status" value="1"/>
</dbReference>
<dbReference type="KEGG" id="smax:FJR03_10800"/>
<dbReference type="SUPFAM" id="SSF55781">
    <property type="entry name" value="GAF domain-like"/>
    <property type="match status" value="1"/>
</dbReference>
<organism evidence="2 3">
    <name type="scientific">Sulfurimonas marina</name>
    <dbReference type="NCBI Taxonomy" id="2590551"/>
    <lineage>
        <taxon>Bacteria</taxon>
        <taxon>Pseudomonadati</taxon>
        <taxon>Campylobacterota</taxon>
        <taxon>Epsilonproteobacteria</taxon>
        <taxon>Campylobacterales</taxon>
        <taxon>Sulfurimonadaceae</taxon>
        <taxon>Sulfurimonas</taxon>
    </lineage>
</organism>
<evidence type="ECO:0000313" key="3">
    <source>
        <dbReference type="Proteomes" id="UP000593910"/>
    </source>
</evidence>
<dbReference type="Gene3D" id="3.30.450.40">
    <property type="match status" value="1"/>
</dbReference>
<accession>A0A7M1AXK4</accession>
<evidence type="ECO:0000313" key="2">
    <source>
        <dbReference type="EMBL" id="QOP42197.1"/>
    </source>
</evidence>
<name>A0A7M1AXK4_9BACT</name>
<evidence type="ECO:0000259" key="1">
    <source>
        <dbReference type="SMART" id="SM00065"/>
    </source>
</evidence>
<proteinExistence type="predicted"/>
<dbReference type="InterPro" id="IPR003018">
    <property type="entry name" value="GAF"/>
</dbReference>
<dbReference type="EMBL" id="CP041165">
    <property type="protein sequence ID" value="QOP42197.1"/>
    <property type="molecule type" value="Genomic_DNA"/>
</dbReference>
<reference evidence="2 3" key="1">
    <citation type="submission" date="2019-06" db="EMBL/GenBank/DDBJ databases">
        <title>Sulfurimonas gotlandica sp. nov., a chemoautotrophic and psychrotolerant epsilonproteobacterium isolated from a pelagic redoxcline, and an emended description of the genus Sulfurimonas.</title>
        <authorList>
            <person name="Wang S."/>
            <person name="Jiang L."/>
            <person name="Shao Z."/>
        </authorList>
    </citation>
    <scope>NUCLEOTIDE SEQUENCE [LARGE SCALE GENOMIC DNA]</scope>
    <source>
        <strain evidence="2 3">B2</strain>
    </source>
</reference>